<dbReference type="PROSITE" id="PS50122">
    <property type="entry name" value="CHEB"/>
    <property type="match status" value="1"/>
</dbReference>
<comment type="similarity">
    <text evidence="5">Belongs to the CheB family.</text>
</comment>
<dbReference type="PIRSF" id="PIRSF000876">
    <property type="entry name" value="RR_chemtxs_CheB"/>
    <property type="match status" value="1"/>
</dbReference>
<dbReference type="PROSITE" id="PS50110">
    <property type="entry name" value="RESPONSE_REGULATORY"/>
    <property type="match status" value="1"/>
</dbReference>
<keyword evidence="3 5" id="KW-0378">Hydrolase</keyword>
<dbReference type="Proteomes" id="UP000245086">
    <property type="component" value="Unassembled WGS sequence"/>
</dbReference>
<proteinExistence type="inferred from homology"/>
<keyword evidence="2 5" id="KW-0145">Chemotaxis</keyword>
<dbReference type="RefSeq" id="WP_108983286.1">
    <property type="nucleotide sequence ID" value="NZ_BFBR01000001.1"/>
</dbReference>
<dbReference type="GO" id="GO:0000156">
    <property type="term" value="F:phosphorelay response regulator activity"/>
    <property type="evidence" value="ECO:0007669"/>
    <property type="project" value="InterPro"/>
</dbReference>
<evidence type="ECO:0000259" key="9">
    <source>
        <dbReference type="PROSITE" id="PS50122"/>
    </source>
</evidence>
<evidence type="ECO:0000256" key="2">
    <source>
        <dbReference type="ARBA" id="ARBA00022500"/>
    </source>
</evidence>
<dbReference type="PANTHER" id="PTHR42872:SF6">
    <property type="entry name" value="PROTEIN-GLUTAMATE METHYLESTERASE_PROTEIN-GLUTAMINE GLUTAMINASE"/>
    <property type="match status" value="1"/>
</dbReference>
<dbReference type="EMBL" id="BFBR01000001">
    <property type="protein sequence ID" value="GBF56393.1"/>
    <property type="molecule type" value="Genomic_DNA"/>
</dbReference>
<evidence type="ECO:0000256" key="6">
    <source>
        <dbReference type="PROSITE-ProRule" id="PRU00050"/>
    </source>
</evidence>
<gene>
    <name evidence="10" type="primary">cheB_1</name>
    <name evidence="5" type="synonym">cheB</name>
    <name evidence="10" type="ORF">PbB2_00048</name>
</gene>
<feature type="active site" evidence="5 6">
    <location>
        <position position="186"/>
    </location>
</feature>
<feature type="domain" description="Response regulatory" evidence="8">
    <location>
        <begin position="4"/>
        <end position="121"/>
    </location>
</feature>
<evidence type="ECO:0000313" key="11">
    <source>
        <dbReference type="Proteomes" id="UP000245086"/>
    </source>
</evidence>
<reference evidence="10 11" key="1">
    <citation type="journal article" date="2018" name="Genome Announc.">
        <title>Draft Genome Sequence of "Candidatus Phycosocius bacilliformis," an Alphaproteobacterial Ectosymbiont of the Hydrocarbon-Producing Green Alga Botryococcus braunii.</title>
        <authorList>
            <person name="Tanabe Y."/>
            <person name="Yamaguchi H."/>
            <person name="Watanabe M.M."/>
        </authorList>
    </citation>
    <scope>NUCLEOTIDE SEQUENCE [LARGE SCALE GENOMIC DNA]</scope>
    <source>
        <strain evidence="10 11">BOTRYCO-2</strain>
    </source>
</reference>
<dbReference type="EC" id="3.5.1.44" evidence="5"/>
<dbReference type="Gene3D" id="3.40.50.180">
    <property type="entry name" value="Methylesterase CheB, C-terminal domain"/>
    <property type="match status" value="1"/>
</dbReference>
<dbReference type="GO" id="GO:0006935">
    <property type="term" value="P:chemotaxis"/>
    <property type="evidence" value="ECO:0007669"/>
    <property type="project" value="UniProtKB-UniRule"/>
</dbReference>
<dbReference type="PANTHER" id="PTHR42872">
    <property type="entry name" value="PROTEIN-GLUTAMATE METHYLESTERASE/PROTEIN-GLUTAMINE GLUTAMINASE"/>
    <property type="match status" value="1"/>
</dbReference>
<dbReference type="InterPro" id="IPR035909">
    <property type="entry name" value="CheB_C"/>
</dbReference>
<dbReference type="EC" id="3.1.1.61" evidence="5"/>
<evidence type="ECO:0000256" key="4">
    <source>
        <dbReference type="ARBA" id="ARBA00048267"/>
    </source>
</evidence>
<dbReference type="InterPro" id="IPR008248">
    <property type="entry name" value="CheB-like"/>
</dbReference>
<sequence length="343" mass="36035">MSIRVLVVDDSATMRQLISAVLNADPEIEVVGAAEEPHEARAMIKALTPDVITLDVEMPNMNGLEFLEKIMRLRPMPVVMVSTLTQAGTDVALAALELGAVDVVGKPSGAINPAHGFPDLVSKVKAAAQAKVRTVMQREAAPSQTSFRASQGHIIAIGSSTGGVEALLSIVPLLPVTCPPVVITQHMPAGFTEKFAARLNKASAIEVKEAEDGDTLQPGHAYLAPGSHFHLEVANSVVPRCRLVEGDLINGHRPSVDALFLSIAKLNRPSTGVILTGMGRDGAEGLLAMRRAGSATLGQDEASSVVYGMPKAAHEIGAVALQLPLRRIAEAILETCSIVRSPV</sequence>
<dbReference type="InterPro" id="IPR000673">
    <property type="entry name" value="Sig_transdc_resp-reg_Me-estase"/>
</dbReference>
<dbReference type="Pfam" id="PF01339">
    <property type="entry name" value="CheB_methylest"/>
    <property type="match status" value="1"/>
</dbReference>
<comment type="domain">
    <text evidence="5">Contains a C-terminal catalytic domain, and an N-terminal region which modulates catalytic activity.</text>
</comment>
<feature type="domain" description="CheB-type methylesterase" evidence="9">
    <location>
        <begin position="148"/>
        <end position="339"/>
    </location>
</feature>
<evidence type="ECO:0000256" key="1">
    <source>
        <dbReference type="ARBA" id="ARBA00022490"/>
    </source>
</evidence>
<comment type="subcellular location">
    <subcellularLocation>
        <location evidence="5">Cytoplasm</location>
    </subcellularLocation>
</comment>
<comment type="catalytic activity">
    <reaction evidence="4 5">
        <text>[protein]-L-glutamate 5-O-methyl ester + H2O = L-glutamyl-[protein] + methanol + H(+)</text>
        <dbReference type="Rhea" id="RHEA:23236"/>
        <dbReference type="Rhea" id="RHEA-COMP:10208"/>
        <dbReference type="Rhea" id="RHEA-COMP:10311"/>
        <dbReference type="ChEBI" id="CHEBI:15377"/>
        <dbReference type="ChEBI" id="CHEBI:15378"/>
        <dbReference type="ChEBI" id="CHEBI:17790"/>
        <dbReference type="ChEBI" id="CHEBI:29973"/>
        <dbReference type="ChEBI" id="CHEBI:82795"/>
        <dbReference type="EC" id="3.1.1.61"/>
    </reaction>
</comment>
<dbReference type="SUPFAM" id="SSF52738">
    <property type="entry name" value="Methylesterase CheB, C-terminal domain"/>
    <property type="match status" value="1"/>
</dbReference>
<comment type="PTM">
    <text evidence="5">Phosphorylated by CheA. Phosphorylation of the N-terminal regulatory domain activates the methylesterase activity.</text>
</comment>
<keyword evidence="5 7" id="KW-0597">Phosphoprotein</keyword>
<dbReference type="SUPFAM" id="SSF52172">
    <property type="entry name" value="CheY-like"/>
    <property type="match status" value="1"/>
</dbReference>
<dbReference type="GO" id="GO:0008984">
    <property type="term" value="F:protein-glutamate methylesterase activity"/>
    <property type="evidence" value="ECO:0007669"/>
    <property type="project" value="UniProtKB-UniRule"/>
</dbReference>
<dbReference type="OrthoDB" id="9793421at2"/>
<evidence type="ECO:0000256" key="3">
    <source>
        <dbReference type="ARBA" id="ARBA00022801"/>
    </source>
</evidence>
<dbReference type="SMART" id="SM00448">
    <property type="entry name" value="REC"/>
    <property type="match status" value="1"/>
</dbReference>
<dbReference type="InterPro" id="IPR011006">
    <property type="entry name" value="CheY-like_superfamily"/>
</dbReference>
<organism evidence="10 11">
    <name type="scientific">Candidatus Phycosocius bacilliformis</name>
    <dbReference type="NCBI Taxonomy" id="1445552"/>
    <lineage>
        <taxon>Bacteria</taxon>
        <taxon>Pseudomonadati</taxon>
        <taxon>Pseudomonadota</taxon>
        <taxon>Alphaproteobacteria</taxon>
        <taxon>Caulobacterales</taxon>
        <taxon>Caulobacterales incertae sedis</taxon>
        <taxon>Candidatus Phycosocius</taxon>
    </lineage>
</organism>
<keyword evidence="11" id="KW-1185">Reference proteome</keyword>
<evidence type="ECO:0000313" key="10">
    <source>
        <dbReference type="EMBL" id="GBF56393.1"/>
    </source>
</evidence>
<name>A0A2P2E5Q9_9PROT</name>
<dbReference type="Gene3D" id="3.40.50.2300">
    <property type="match status" value="1"/>
</dbReference>
<protein>
    <recommendedName>
        <fullName evidence="5">Protein-glutamate methylesterase/protein-glutamine glutaminase</fullName>
        <ecNumber evidence="5">3.1.1.61</ecNumber>
        <ecNumber evidence="5">3.5.1.44</ecNumber>
    </recommendedName>
</protein>
<dbReference type="GO" id="GO:0050568">
    <property type="term" value="F:protein-glutamine glutaminase activity"/>
    <property type="evidence" value="ECO:0007669"/>
    <property type="project" value="UniProtKB-UniRule"/>
</dbReference>
<dbReference type="InterPro" id="IPR001789">
    <property type="entry name" value="Sig_transdc_resp-reg_receiver"/>
</dbReference>
<dbReference type="CDD" id="cd16432">
    <property type="entry name" value="CheB_Rec"/>
    <property type="match status" value="1"/>
</dbReference>
<dbReference type="CDD" id="cd17541">
    <property type="entry name" value="REC_CheB-like"/>
    <property type="match status" value="1"/>
</dbReference>
<evidence type="ECO:0000259" key="8">
    <source>
        <dbReference type="PROSITE" id="PS50110"/>
    </source>
</evidence>
<feature type="active site" evidence="5 6">
    <location>
        <position position="160"/>
    </location>
</feature>
<dbReference type="HAMAP" id="MF_00099">
    <property type="entry name" value="CheB_chemtxs"/>
    <property type="match status" value="1"/>
</dbReference>
<dbReference type="NCBIfam" id="NF001965">
    <property type="entry name" value="PRK00742.1"/>
    <property type="match status" value="1"/>
</dbReference>
<feature type="modified residue" description="4-aspartylphosphate" evidence="5 7">
    <location>
        <position position="55"/>
    </location>
</feature>
<accession>A0A2P2E5Q9</accession>
<dbReference type="NCBIfam" id="NF009206">
    <property type="entry name" value="PRK12555.1"/>
    <property type="match status" value="1"/>
</dbReference>
<dbReference type="GO" id="GO:0005737">
    <property type="term" value="C:cytoplasm"/>
    <property type="evidence" value="ECO:0007669"/>
    <property type="project" value="UniProtKB-SubCell"/>
</dbReference>
<keyword evidence="1 5" id="KW-0963">Cytoplasm</keyword>
<feature type="active site" evidence="5 6">
    <location>
        <position position="281"/>
    </location>
</feature>
<dbReference type="Pfam" id="PF00072">
    <property type="entry name" value="Response_reg"/>
    <property type="match status" value="1"/>
</dbReference>
<comment type="catalytic activity">
    <reaction evidence="5">
        <text>L-glutaminyl-[protein] + H2O = L-glutamyl-[protein] + NH4(+)</text>
        <dbReference type="Rhea" id="RHEA:16441"/>
        <dbReference type="Rhea" id="RHEA-COMP:10207"/>
        <dbReference type="Rhea" id="RHEA-COMP:10208"/>
        <dbReference type="ChEBI" id="CHEBI:15377"/>
        <dbReference type="ChEBI" id="CHEBI:28938"/>
        <dbReference type="ChEBI" id="CHEBI:29973"/>
        <dbReference type="ChEBI" id="CHEBI:30011"/>
        <dbReference type="EC" id="3.5.1.44"/>
    </reaction>
</comment>
<evidence type="ECO:0000256" key="7">
    <source>
        <dbReference type="PROSITE-ProRule" id="PRU00169"/>
    </source>
</evidence>
<dbReference type="AlphaFoldDB" id="A0A2P2E5Q9"/>
<comment type="caution">
    <text evidence="10">The sequence shown here is derived from an EMBL/GenBank/DDBJ whole genome shotgun (WGS) entry which is preliminary data.</text>
</comment>
<comment type="function">
    <text evidence="5">Involved in chemotaxis. Part of a chemotaxis signal transduction system that modulates chemotaxis in response to various stimuli. Catalyzes the demethylation of specific methylglutamate residues introduced into the chemoreceptors (methyl-accepting chemotaxis proteins or MCP) by CheR. Also mediates the irreversible deamidation of specific glutamine residues to glutamic acid.</text>
</comment>
<evidence type="ECO:0000256" key="5">
    <source>
        <dbReference type="HAMAP-Rule" id="MF_00099"/>
    </source>
</evidence>